<keyword evidence="2 5" id="KW-0808">Transferase</keyword>
<dbReference type="Pfam" id="PF02590">
    <property type="entry name" value="SPOUT_MTase"/>
    <property type="match status" value="1"/>
</dbReference>
<dbReference type="EMBL" id="PFWS01000023">
    <property type="protein sequence ID" value="PJA47399.1"/>
    <property type="molecule type" value="Genomic_DNA"/>
</dbReference>
<accession>A0A2M7XHS0</accession>
<dbReference type="SUPFAM" id="SSF75217">
    <property type="entry name" value="alpha/beta knot"/>
    <property type="match status" value="1"/>
</dbReference>
<evidence type="ECO:0000256" key="2">
    <source>
        <dbReference type="ARBA" id="ARBA00022679"/>
    </source>
</evidence>
<organism evidence="6 7">
    <name type="scientific">Candidatus Uhrbacteria bacterium CG_4_9_14_3_um_filter_36_7</name>
    <dbReference type="NCBI Taxonomy" id="1975033"/>
    <lineage>
        <taxon>Bacteria</taxon>
        <taxon>Candidatus Uhriibacteriota</taxon>
    </lineage>
</organism>
<dbReference type="CDD" id="cd18081">
    <property type="entry name" value="RlmH-like"/>
    <property type="match status" value="1"/>
</dbReference>
<keyword evidence="1 5" id="KW-0489">Methyltransferase</keyword>
<sequence>MYQFNLVIIGKEKNNPEQMLIEHYKKLLKPFARIQVFCCKEEGFFSKNEREQVVRQEQNRLQKIIQKNSFIVALDAKGRLFDSETFAQHIPVWSNQEQHSITFIIGGPLGLSQNIKNQAHLCLALSLFTFPHDLARSILMEQLYRAMTILHKKTYHY</sequence>
<dbReference type="Proteomes" id="UP000229749">
    <property type="component" value="Unassembled WGS sequence"/>
</dbReference>
<dbReference type="InterPro" id="IPR029026">
    <property type="entry name" value="tRNA_m1G_MTases_N"/>
</dbReference>
<evidence type="ECO:0000256" key="1">
    <source>
        <dbReference type="ARBA" id="ARBA00022603"/>
    </source>
</evidence>
<dbReference type="PIRSF" id="PIRSF004505">
    <property type="entry name" value="MT_bac"/>
    <property type="match status" value="1"/>
</dbReference>
<keyword evidence="5" id="KW-0963">Cytoplasm</keyword>
<dbReference type="AlphaFoldDB" id="A0A2M7XHS0"/>
<dbReference type="PANTHER" id="PTHR33603">
    <property type="entry name" value="METHYLTRANSFERASE"/>
    <property type="match status" value="1"/>
</dbReference>
<evidence type="ECO:0000256" key="4">
    <source>
        <dbReference type="ARBA" id="ARBA00038303"/>
    </source>
</evidence>
<dbReference type="GO" id="GO:0005737">
    <property type="term" value="C:cytoplasm"/>
    <property type="evidence" value="ECO:0007669"/>
    <property type="project" value="UniProtKB-SubCell"/>
</dbReference>
<keyword evidence="3 5" id="KW-0949">S-adenosyl-L-methionine</keyword>
<dbReference type="EC" id="2.1.1.177" evidence="5"/>
<comment type="similarity">
    <text evidence="4 5">Belongs to the RNA methyltransferase RlmH family.</text>
</comment>
<comment type="function">
    <text evidence="5">Specifically methylates the pseudouridine at position 1915 (m3Psi1915) in 23S rRNA.</text>
</comment>
<reference evidence="7" key="1">
    <citation type="submission" date="2017-09" db="EMBL/GenBank/DDBJ databases">
        <title>Depth-based differentiation of microbial function through sediment-hosted aquifers and enrichment of novel symbionts in the deep terrestrial subsurface.</title>
        <authorList>
            <person name="Probst A.J."/>
            <person name="Ladd B."/>
            <person name="Jarett J.K."/>
            <person name="Geller-Mcgrath D.E."/>
            <person name="Sieber C.M.K."/>
            <person name="Emerson J.B."/>
            <person name="Anantharaman K."/>
            <person name="Thomas B.C."/>
            <person name="Malmstrom R."/>
            <person name="Stieglmeier M."/>
            <person name="Klingl A."/>
            <person name="Woyke T."/>
            <person name="Ryan C.M."/>
            <person name="Banfield J.F."/>
        </authorList>
    </citation>
    <scope>NUCLEOTIDE SEQUENCE [LARGE SCALE GENOMIC DNA]</scope>
</reference>
<dbReference type="InterPro" id="IPR003742">
    <property type="entry name" value="RlmH-like"/>
</dbReference>
<name>A0A2M7XHS0_9BACT</name>
<dbReference type="PANTHER" id="PTHR33603:SF1">
    <property type="entry name" value="RIBOSOMAL RNA LARGE SUBUNIT METHYLTRANSFERASE H"/>
    <property type="match status" value="1"/>
</dbReference>
<comment type="subunit">
    <text evidence="5">Homodimer.</text>
</comment>
<proteinExistence type="inferred from homology"/>
<comment type="caution">
    <text evidence="5">Lacks conserved residue(s) required for the propagation of feature annotation.</text>
</comment>
<gene>
    <name evidence="5" type="primary">rlmH</name>
    <name evidence="6" type="ORF">CO172_01595</name>
</gene>
<evidence type="ECO:0000313" key="7">
    <source>
        <dbReference type="Proteomes" id="UP000229749"/>
    </source>
</evidence>
<protein>
    <recommendedName>
        <fullName evidence="5">Ribosomal RNA large subunit methyltransferase H</fullName>
        <ecNumber evidence="5">2.1.1.177</ecNumber>
    </recommendedName>
    <alternativeName>
        <fullName evidence="5">23S rRNA (pseudouridine1915-N3)-methyltransferase</fullName>
    </alternativeName>
    <alternativeName>
        <fullName evidence="5">23S rRNA m3Psi1915 methyltransferase</fullName>
    </alternativeName>
    <alternativeName>
        <fullName evidence="5">rRNA (pseudouridine-N3-)-methyltransferase RlmH</fullName>
    </alternativeName>
</protein>
<keyword evidence="5" id="KW-0698">rRNA processing</keyword>
<dbReference type="InterPro" id="IPR029028">
    <property type="entry name" value="Alpha/beta_knot_MTases"/>
</dbReference>
<evidence type="ECO:0000256" key="3">
    <source>
        <dbReference type="ARBA" id="ARBA00022691"/>
    </source>
</evidence>
<comment type="catalytic activity">
    <reaction evidence="5">
        <text>pseudouridine(1915) in 23S rRNA + S-adenosyl-L-methionine = N(3)-methylpseudouridine(1915) in 23S rRNA + S-adenosyl-L-homocysteine + H(+)</text>
        <dbReference type="Rhea" id="RHEA:42752"/>
        <dbReference type="Rhea" id="RHEA-COMP:10221"/>
        <dbReference type="Rhea" id="RHEA-COMP:10222"/>
        <dbReference type="ChEBI" id="CHEBI:15378"/>
        <dbReference type="ChEBI" id="CHEBI:57856"/>
        <dbReference type="ChEBI" id="CHEBI:59789"/>
        <dbReference type="ChEBI" id="CHEBI:65314"/>
        <dbReference type="ChEBI" id="CHEBI:74486"/>
        <dbReference type="EC" id="2.1.1.177"/>
    </reaction>
</comment>
<dbReference type="GO" id="GO:0070038">
    <property type="term" value="F:rRNA (pseudouridine-N3-)-methyltransferase activity"/>
    <property type="evidence" value="ECO:0007669"/>
    <property type="project" value="UniProtKB-UniRule"/>
</dbReference>
<evidence type="ECO:0000313" key="6">
    <source>
        <dbReference type="EMBL" id="PJA47399.1"/>
    </source>
</evidence>
<feature type="binding site" evidence="5">
    <location>
        <position position="106"/>
    </location>
    <ligand>
        <name>S-adenosyl-L-methionine</name>
        <dbReference type="ChEBI" id="CHEBI:59789"/>
    </ligand>
</feature>
<dbReference type="HAMAP" id="MF_00658">
    <property type="entry name" value="23SrRNA_methyltr_H"/>
    <property type="match status" value="1"/>
</dbReference>
<comment type="subcellular location">
    <subcellularLocation>
        <location evidence="5">Cytoplasm</location>
    </subcellularLocation>
</comment>
<comment type="caution">
    <text evidence="6">The sequence shown here is derived from an EMBL/GenBank/DDBJ whole genome shotgun (WGS) entry which is preliminary data.</text>
</comment>
<dbReference type="Gene3D" id="3.40.1280.10">
    <property type="match status" value="1"/>
</dbReference>
<feature type="binding site" evidence="5">
    <location>
        <position position="74"/>
    </location>
    <ligand>
        <name>S-adenosyl-L-methionine</name>
        <dbReference type="ChEBI" id="CHEBI:59789"/>
    </ligand>
</feature>
<evidence type="ECO:0000256" key="5">
    <source>
        <dbReference type="HAMAP-Rule" id="MF_00658"/>
    </source>
</evidence>